<feature type="signal peptide" evidence="2">
    <location>
        <begin position="1"/>
        <end position="22"/>
    </location>
</feature>
<reference evidence="5" key="1">
    <citation type="submission" date="2017-09" db="EMBL/GenBank/DDBJ databases">
        <authorList>
            <person name="Varghese N."/>
            <person name="Submissions S."/>
        </authorList>
    </citation>
    <scope>NUCLEOTIDE SEQUENCE [LARGE SCALE GENOMIC DNA]</scope>
    <source>
        <strain evidence="5">CGMCC 1.12641</strain>
    </source>
</reference>
<evidence type="ECO:0000256" key="2">
    <source>
        <dbReference type="SAM" id="SignalP"/>
    </source>
</evidence>
<keyword evidence="1" id="KW-0378">Hydrolase</keyword>
<evidence type="ECO:0000259" key="3">
    <source>
        <dbReference type="Pfam" id="PF00144"/>
    </source>
</evidence>
<organism evidence="4 5">
    <name type="scientific">Salinimicrobium sediminis</name>
    <dbReference type="NCBI Taxonomy" id="1343891"/>
    <lineage>
        <taxon>Bacteria</taxon>
        <taxon>Pseudomonadati</taxon>
        <taxon>Bacteroidota</taxon>
        <taxon>Flavobacteriia</taxon>
        <taxon>Flavobacteriales</taxon>
        <taxon>Flavobacteriaceae</taxon>
        <taxon>Salinimicrobium</taxon>
    </lineage>
</organism>
<keyword evidence="5" id="KW-1185">Reference proteome</keyword>
<dbReference type="InterPro" id="IPR050789">
    <property type="entry name" value="Diverse_Enzym_Activities"/>
</dbReference>
<feature type="domain" description="Beta-lactamase-related" evidence="3">
    <location>
        <begin position="112"/>
        <end position="360"/>
    </location>
</feature>
<gene>
    <name evidence="4" type="ORF">SAMN06296241_3032</name>
</gene>
<dbReference type="Proteomes" id="UP000219193">
    <property type="component" value="Unassembled WGS sequence"/>
</dbReference>
<dbReference type="Pfam" id="PF00144">
    <property type="entry name" value="Beta-lactamase"/>
    <property type="match status" value="1"/>
</dbReference>
<sequence>MKKIYTLGFFYFSSFLFTPAAAQEIYFPEAGTWAEKPASEYNIDVSKAVEFAQNNEYSESKDLRQAVLKGFEHEPYHELLGPTKRRGGPAGIVLKDGYIIAQWGDTKRVDMTFSVTKSFLATTALLALDAGFITDVEDPVEKYVWDGTFEGPHNSKITWEHLLHQTSDWSGQLWGGFDWADRPSSQQNIDQWRARALKEPGTSFEYNDVRVNVLAYSLLNVFRKPLPQVLKEKIMDPIDASPTWRWYGYENSWVTIDGLKMQSVSGGGHSGGGLFISTEDMARFGLLYMNAGKWDGEQLLSSQIIAKALESSEANPSYGYMWWLNRGNRKWENVPDHVFYAAGFGGNFIVIDRKKNLVVVTRWLEPSKIEQFMNLLYQNL</sequence>
<dbReference type="RefSeq" id="WP_097057234.1">
    <property type="nucleotide sequence ID" value="NZ_OCMF01000005.1"/>
</dbReference>
<name>A0A285X8X4_9FLAO</name>
<dbReference type="Gene3D" id="3.40.710.10">
    <property type="entry name" value="DD-peptidase/beta-lactamase superfamily"/>
    <property type="match status" value="1"/>
</dbReference>
<dbReference type="EMBL" id="OCMF01000005">
    <property type="protein sequence ID" value="SOC81456.1"/>
    <property type="molecule type" value="Genomic_DNA"/>
</dbReference>
<dbReference type="SUPFAM" id="SSF56601">
    <property type="entry name" value="beta-lactamase/transpeptidase-like"/>
    <property type="match status" value="1"/>
</dbReference>
<accession>A0A285X8X4</accession>
<evidence type="ECO:0000313" key="5">
    <source>
        <dbReference type="Proteomes" id="UP000219193"/>
    </source>
</evidence>
<dbReference type="InterPro" id="IPR012338">
    <property type="entry name" value="Beta-lactam/transpept-like"/>
</dbReference>
<dbReference type="OrthoDB" id="9773047at2"/>
<dbReference type="PANTHER" id="PTHR43283">
    <property type="entry name" value="BETA-LACTAMASE-RELATED"/>
    <property type="match status" value="1"/>
</dbReference>
<keyword evidence="2" id="KW-0732">Signal</keyword>
<dbReference type="GO" id="GO:0016787">
    <property type="term" value="F:hydrolase activity"/>
    <property type="evidence" value="ECO:0007669"/>
    <property type="project" value="UniProtKB-KW"/>
</dbReference>
<protein>
    <submittedName>
        <fullName evidence="4">CubicO group peptidase, beta-lactamase class C family</fullName>
    </submittedName>
</protein>
<evidence type="ECO:0000313" key="4">
    <source>
        <dbReference type="EMBL" id="SOC81456.1"/>
    </source>
</evidence>
<dbReference type="PANTHER" id="PTHR43283:SF11">
    <property type="entry name" value="BETA-LACTAMASE-RELATED DOMAIN-CONTAINING PROTEIN"/>
    <property type="match status" value="1"/>
</dbReference>
<dbReference type="AlphaFoldDB" id="A0A285X8X4"/>
<dbReference type="InterPro" id="IPR001466">
    <property type="entry name" value="Beta-lactam-related"/>
</dbReference>
<proteinExistence type="predicted"/>
<feature type="chain" id="PRO_5013284363" evidence="2">
    <location>
        <begin position="23"/>
        <end position="380"/>
    </location>
</feature>
<evidence type="ECO:0000256" key="1">
    <source>
        <dbReference type="ARBA" id="ARBA00022801"/>
    </source>
</evidence>